<proteinExistence type="predicted"/>
<sequence length="89" mass="10107">MLQVVILFALAWMDFYKLKITGDLLFIGVQIDKVCRMCAYLTDQHSEDDSTSSQMLYLLKGKHFVVGARGQSCHNLTPFVVGERGLKCY</sequence>
<gene>
    <name evidence="1" type="ORF">Tci_853323</name>
</gene>
<protein>
    <submittedName>
        <fullName evidence="1">Uncharacterized protein</fullName>
    </submittedName>
</protein>
<evidence type="ECO:0000313" key="1">
    <source>
        <dbReference type="EMBL" id="GFC81353.1"/>
    </source>
</evidence>
<accession>A0A699R667</accession>
<dbReference type="EMBL" id="BKCJ011079457">
    <property type="protein sequence ID" value="GFC81353.1"/>
    <property type="molecule type" value="Genomic_DNA"/>
</dbReference>
<organism evidence="1">
    <name type="scientific">Tanacetum cinerariifolium</name>
    <name type="common">Dalmatian daisy</name>
    <name type="synonym">Chrysanthemum cinerariifolium</name>
    <dbReference type="NCBI Taxonomy" id="118510"/>
    <lineage>
        <taxon>Eukaryota</taxon>
        <taxon>Viridiplantae</taxon>
        <taxon>Streptophyta</taxon>
        <taxon>Embryophyta</taxon>
        <taxon>Tracheophyta</taxon>
        <taxon>Spermatophyta</taxon>
        <taxon>Magnoliopsida</taxon>
        <taxon>eudicotyledons</taxon>
        <taxon>Gunneridae</taxon>
        <taxon>Pentapetalae</taxon>
        <taxon>asterids</taxon>
        <taxon>campanulids</taxon>
        <taxon>Asterales</taxon>
        <taxon>Asteraceae</taxon>
        <taxon>Asteroideae</taxon>
        <taxon>Anthemideae</taxon>
        <taxon>Anthemidinae</taxon>
        <taxon>Tanacetum</taxon>
    </lineage>
</organism>
<comment type="caution">
    <text evidence="1">The sequence shown here is derived from an EMBL/GenBank/DDBJ whole genome shotgun (WGS) entry which is preliminary data.</text>
</comment>
<name>A0A699R667_TANCI</name>
<reference evidence="1" key="1">
    <citation type="journal article" date="2019" name="Sci. Rep.">
        <title>Draft genome of Tanacetum cinerariifolium, the natural source of mosquito coil.</title>
        <authorList>
            <person name="Yamashiro T."/>
            <person name="Shiraishi A."/>
            <person name="Satake H."/>
            <person name="Nakayama K."/>
        </authorList>
    </citation>
    <scope>NUCLEOTIDE SEQUENCE</scope>
</reference>
<dbReference type="AlphaFoldDB" id="A0A699R667"/>